<feature type="region of interest" description="Disordered" evidence="1">
    <location>
        <begin position="32"/>
        <end position="65"/>
    </location>
</feature>
<organism evidence="2 3">
    <name type="scientific">Alloprevotella rava</name>
    <dbReference type="NCBI Taxonomy" id="671218"/>
    <lineage>
        <taxon>Bacteria</taxon>
        <taxon>Pseudomonadati</taxon>
        <taxon>Bacteroidota</taxon>
        <taxon>Bacteroidia</taxon>
        <taxon>Bacteroidales</taxon>
        <taxon>Prevotellaceae</taxon>
        <taxon>Alloprevotella</taxon>
    </lineage>
</organism>
<reference evidence="2 3" key="1">
    <citation type="submission" date="2020-08" db="EMBL/GenBank/DDBJ databases">
        <title>Genomic Encyclopedia of Type Strains, Phase IV (KMG-IV): sequencing the most valuable type-strain genomes for metagenomic binning, comparative biology and taxonomic classification.</title>
        <authorList>
            <person name="Goeker M."/>
        </authorList>
    </citation>
    <scope>NUCLEOTIDE SEQUENCE [LARGE SCALE GENOMIC DNA]</scope>
    <source>
        <strain evidence="2 3">DSM 22548</strain>
    </source>
</reference>
<sequence>MNKKQYIAPKTTSITWSAESLMLVASPGVGGGYNPGEEIDTRKQDPTEEDGGLHIWGDKKSLWEE</sequence>
<protein>
    <submittedName>
        <fullName evidence="2">Uncharacterized protein</fullName>
    </submittedName>
</protein>
<name>A0A7W5UIH1_9BACT</name>
<gene>
    <name evidence="2" type="ORF">FHS60_000490</name>
</gene>
<accession>A0A7W5UIH1</accession>
<evidence type="ECO:0000313" key="2">
    <source>
        <dbReference type="EMBL" id="MBB3702037.1"/>
    </source>
</evidence>
<dbReference type="RefSeq" id="WP_183694458.1">
    <property type="nucleotide sequence ID" value="NZ_JACICA010000002.1"/>
</dbReference>
<dbReference type="EMBL" id="JACICA010000002">
    <property type="protein sequence ID" value="MBB3702037.1"/>
    <property type="molecule type" value="Genomic_DNA"/>
</dbReference>
<evidence type="ECO:0000313" key="3">
    <source>
        <dbReference type="Proteomes" id="UP000541425"/>
    </source>
</evidence>
<proteinExistence type="predicted"/>
<feature type="compositionally biased region" description="Basic and acidic residues" evidence="1">
    <location>
        <begin position="56"/>
        <end position="65"/>
    </location>
</feature>
<comment type="caution">
    <text evidence="2">The sequence shown here is derived from an EMBL/GenBank/DDBJ whole genome shotgun (WGS) entry which is preliminary data.</text>
</comment>
<evidence type="ECO:0000256" key="1">
    <source>
        <dbReference type="SAM" id="MobiDB-lite"/>
    </source>
</evidence>
<dbReference type="AlphaFoldDB" id="A0A7W5UIH1"/>
<dbReference type="Proteomes" id="UP000541425">
    <property type="component" value="Unassembled WGS sequence"/>
</dbReference>